<sequence length="73" mass="8090">MVKGFQFLQHTPVRDLNYVGFFESKALLLTEMKGDNISGKGTNIPMDDIKVPFPEEGKNGKDDGAGYQKGNVR</sequence>
<organism evidence="2">
    <name type="scientific">marine sediment metagenome</name>
    <dbReference type="NCBI Taxonomy" id="412755"/>
    <lineage>
        <taxon>unclassified sequences</taxon>
        <taxon>metagenomes</taxon>
        <taxon>ecological metagenomes</taxon>
    </lineage>
</organism>
<reference evidence="2" key="1">
    <citation type="journal article" date="2014" name="Front. Microbiol.">
        <title>High frequency of phylogenetically diverse reductive dehalogenase-homologous genes in deep subseafloor sedimentary metagenomes.</title>
        <authorList>
            <person name="Kawai M."/>
            <person name="Futagami T."/>
            <person name="Toyoda A."/>
            <person name="Takaki Y."/>
            <person name="Nishi S."/>
            <person name="Hori S."/>
            <person name="Arai W."/>
            <person name="Tsubouchi T."/>
            <person name="Morono Y."/>
            <person name="Uchiyama I."/>
            <person name="Ito T."/>
            <person name="Fujiyama A."/>
            <person name="Inagaki F."/>
            <person name="Takami H."/>
        </authorList>
    </citation>
    <scope>NUCLEOTIDE SEQUENCE</scope>
    <source>
        <strain evidence="2">Expedition CK06-06</strain>
    </source>
</reference>
<protein>
    <submittedName>
        <fullName evidence="2">Uncharacterized protein</fullName>
    </submittedName>
</protein>
<proteinExistence type="predicted"/>
<feature type="region of interest" description="Disordered" evidence="1">
    <location>
        <begin position="39"/>
        <end position="73"/>
    </location>
</feature>
<comment type="caution">
    <text evidence="2">The sequence shown here is derived from an EMBL/GenBank/DDBJ whole genome shotgun (WGS) entry which is preliminary data.</text>
</comment>
<dbReference type="EMBL" id="BARV01021061">
    <property type="protein sequence ID" value="GAI19685.1"/>
    <property type="molecule type" value="Genomic_DNA"/>
</dbReference>
<evidence type="ECO:0000256" key="1">
    <source>
        <dbReference type="SAM" id="MobiDB-lite"/>
    </source>
</evidence>
<gene>
    <name evidence="2" type="ORF">S06H3_34981</name>
</gene>
<accession>X1MYF6</accession>
<evidence type="ECO:0000313" key="2">
    <source>
        <dbReference type="EMBL" id="GAI19685.1"/>
    </source>
</evidence>
<name>X1MYF6_9ZZZZ</name>
<dbReference type="AlphaFoldDB" id="X1MYF6"/>
<feature type="compositionally biased region" description="Basic and acidic residues" evidence="1">
    <location>
        <begin position="47"/>
        <end position="64"/>
    </location>
</feature>